<dbReference type="GO" id="GO:0000287">
    <property type="term" value="F:magnesium ion binding"/>
    <property type="evidence" value="ECO:0007669"/>
    <property type="project" value="UniProtKB-UniRule"/>
</dbReference>
<evidence type="ECO:0000256" key="4">
    <source>
        <dbReference type="ARBA" id="ARBA00022786"/>
    </source>
</evidence>
<comment type="catalytic activity">
    <reaction evidence="7">
        <text>ATP + [prokaryotic ubiquitin-like protein]-L-glutamate + [protein]-L-lysine = ADP + phosphate + N(6)-([prokaryotic ubiquitin-like protein]-gamma-L-glutamyl)-[protein]-L-lysine.</text>
        <dbReference type="EC" id="6.3.1.19"/>
    </reaction>
</comment>
<dbReference type="NCBIfam" id="TIGR03686">
    <property type="entry name" value="pupylate_PafA"/>
    <property type="match status" value="1"/>
</dbReference>
<feature type="binding site" evidence="7">
    <location>
        <position position="63"/>
    </location>
    <ligand>
        <name>Mg(2+)</name>
        <dbReference type="ChEBI" id="CHEBI:18420"/>
    </ligand>
</feature>
<organism evidence="9 10">
    <name type="scientific">Austwickia chelonae NBRC 105200</name>
    <dbReference type="NCBI Taxonomy" id="1184607"/>
    <lineage>
        <taxon>Bacteria</taxon>
        <taxon>Bacillati</taxon>
        <taxon>Actinomycetota</taxon>
        <taxon>Actinomycetes</taxon>
        <taxon>Micrococcales</taxon>
        <taxon>Dermatophilaceae</taxon>
        <taxon>Austwickia</taxon>
    </lineage>
</organism>
<comment type="similarity">
    <text evidence="7">Belongs to the Pup ligase/Pup deamidase family. Pup-conjugating enzyme subfamily.</text>
</comment>
<dbReference type="GO" id="GO:0019787">
    <property type="term" value="F:ubiquitin-like protein transferase activity"/>
    <property type="evidence" value="ECO:0007669"/>
    <property type="project" value="UniProtKB-UniRule"/>
</dbReference>
<sequence>MDRRILGLETEYGVTCHTEKDHRPGTDDIVRHLFRDIVRRHRSSNVFLRNGGRLYLDVGNHPEYATAECDTLPDLLAHDRAGILILHDMVARAEELMAEESPDVTVFLLRNNVDSVGNSYGCHENYLIDRSTDLTVLSTALTPFLVTRQLVCGAGRLVVAPDGRARYCLSQRAEVIWEGASSATTRARPMINTRDEPHADASRHRRLHVIVGDSNMAESSTLLKVATLDLVLRALEAGRLPPDLTPVDTASAIRTVGHDLTGRAVFRTASGTVGAVDVQRAYHVLAAEHLAEHGPSRPWDEAALSLWDEVLGAVEAGEAHRVARHVDWAAKHMLLTRQVARHGLDWSDPRLAQLDLLYHDIDPRRGVAARLEKAGHLHRWTTEEDAREAMTGPPSTTRARLRGAVVAAAEESGRPCRVDWTHLRIDGDEGRTVICKDPFAHVDERVDRLISSMRG</sequence>
<dbReference type="Pfam" id="PF03136">
    <property type="entry name" value="Pup_ligase"/>
    <property type="match status" value="1"/>
</dbReference>
<dbReference type="InterPro" id="IPR022279">
    <property type="entry name" value="Pup_ligase"/>
</dbReference>
<name>K6V4S3_9MICO</name>
<evidence type="ECO:0000256" key="8">
    <source>
        <dbReference type="NCBIfam" id="TIGR03686"/>
    </source>
</evidence>
<keyword evidence="2 7" id="KW-0479">Metal-binding</keyword>
<feature type="binding site" evidence="7">
    <location>
        <position position="53"/>
    </location>
    <ligand>
        <name>ATP</name>
        <dbReference type="ChEBI" id="CHEBI:30616"/>
    </ligand>
</feature>
<dbReference type="EMBL" id="BAGZ01000005">
    <property type="protein sequence ID" value="GAB77158.1"/>
    <property type="molecule type" value="Genomic_DNA"/>
</dbReference>
<keyword evidence="6 7" id="KW-0460">Magnesium</keyword>
<dbReference type="GO" id="GO:0016879">
    <property type="term" value="F:ligase activity, forming carbon-nitrogen bonds"/>
    <property type="evidence" value="ECO:0007669"/>
    <property type="project" value="UniProtKB-UniRule"/>
</dbReference>
<evidence type="ECO:0000256" key="3">
    <source>
        <dbReference type="ARBA" id="ARBA00022741"/>
    </source>
</evidence>
<evidence type="ECO:0000256" key="6">
    <source>
        <dbReference type="ARBA" id="ARBA00022842"/>
    </source>
</evidence>
<evidence type="ECO:0000256" key="7">
    <source>
        <dbReference type="HAMAP-Rule" id="MF_02111"/>
    </source>
</evidence>
<dbReference type="EC" id="6.3.1.19" evidence="7 8"/>
<keyword evidence="1 7" id="KW-0436">Ligase</keyword>
<reference evidence="9 10" key="1">
    <citation type="submission" date="2012-08" db="EMBL/GenBank/DDBJ databases">
        <title>Whole genome shotgun sequence of Austwickia chelonae NBRC 105200.</title>
        <authorList>
            <person name="Yoshida I."/>
            <person name="Hosoyama A."/>
            <person name="Tsuchikane K."/>
            <person name="Katsumata H."/>
            <person name="Ando Y."/>
            <person name="Ohji S."/>
            <person name="Hamada M."/>
            <person name="Tamura T."/>
            <person name="Yamazoe A."/>
            <person name="Yamazaki S."/>
            <person name="Fujita N."/>
        </authorList>
    </citation>
    <scope>NUCLEOTIDE SEQUENCE [LARGE SCALE GENOMIC DNA]</scope>
    <source>
        <strain evidence="9 10">NBRC 105200</strain>
    </source>
</reference>
<keyword evidence="5 7" id="KW-0067">ATP-binding</keyword>
<feature type="binding site" evidence="7">
    <location>
        <position position="9"/>
    </location>
    <ligand>
        <name>Mg(2+)</name>
        <dbReference type="ChEBI" id="CHEBI:18420"/>
    </ligand>
</feature>
<protein>
    <recommendedName>
        <fullName evidence="7 8">Pup--protein ligase</fullName>
        <ecNumber evidence="7 8">6.3.1.19</ecNumber>
    </recommendedName>
    <alternativeName>
        <fullName evidence="7">Proteasome accessory factor A</fullName>
    </alternativeName>
    <alternativeName>
        <fullName evidence="7">Pup-conjugating enzyme</fullName>
    </alternativeName>
</protein>
<evidence type="ECO:0000313" key="9">
    <source>
        <dbReference type="EMBL" id="GAB77158.1"/>
    </source>
</evidence>
<gene>
    <name evidence="7 9" type="primary">pafA</name>
    <name evidence="9" type="ORF">AUCHE_05_00630</name>
</gene>
<feature type="binding site" evidence="7">
    <location>
        <position position="66"/>
    </location>
    <ligand>
        <name>ATP</name>
        <dbReference type="ChEBI" id="CHEBI:30616"/>
    </ligand>
</feature>
<comment type="caution">
    <text evidence="9">The sequence shown here is derived from an EMBL/GenBank/DDBJ whole genome shotgun (WGS) entry which is preliminary data.</text>
</comment>
<dbReference type="PANTHER" id="PTHR42307:SF3">
    <property type="entry name" value="PUP--PROTEIN LIGASE"/>
    <property type="match status" value="1"/>
</dbReference>
<proteinExistence type="inferred from homology"/>
<comment type="pathway">
    <text evidence="7">Protein modification; protein pupylation.</text>
</comment>
<keyword evidence="4 7" id="KW-0833">Ubl conjugation pathway</keyword>
<dbReference type="eggNOG" id="COG0638">
    <property type="taxonomic scope" value="Bacteria"/>
</dbReference>
<comment type="miscellaneous">
    <text evidence="7">The reaction mechanism probably proceeds via the activation of Pup by phosphorylation of its C-terminal glutamate, which is then subject to nucleophilic attack by the substrate lysine, resulting in an isopeptide bond and the release of phosphate as a good leaving group.</text>
</comment>
<dbReference type="STRING" id="100225.SAMN05421595_0973"/>
<dbReference type="InterPro" id="IPR004347">
    <property type="entry name" value="Pup_ligase/deamidase"/>
</dbReference>
<feature type="active site" description="Proton acceptor" evidence="7">
    <location>
        <position position="57"/>
    </location>
</feature>
<dbReference type="GO" id="GO:0019941">
    <property type="term" value="P:modification-dependent protein catabolic process"/>
    <property type="evidence" value="ECO:0007669"/>
    <property type="project" value="UniProtKB-UniRule"/>
</dbReference>
<feature type="binding site" evidence="7">
    <location>
        <position position="55"/>
    </location>
    <ligand>
        <name>Mg(2+)</name>
        <dbReference type="ChEBI" id="CHEBI:18420"/>
    </ligand>
</feature>
<evidence type="ECO:0000313" key="10">
    <source>
        <dbReference type="Proteomes" id="UP000008495"/>
    </source>
</evidence>
<dbReference type="PANTHER" id="PTHR42307">
    <property type="entry name" value="PUP DEAMIDASE/DEPUPYLASE"/>
    <property type="match status" value="1"/>
</dbReference>
<dbReference type="OrthoDB" id="9760627at2"/>
<dbReference type="GO" id="GO:0070490">
    <property type="term" value="P:protein pupylation"/>
    <property type="evidence" value="ECO:0007669"/>
    <property type="project" value="UniProtKB-UniRule"/>
</dbReference>
<keyword evidence="10" id="KW-1185">Reference proteome</keyword>
<dbReference type="RefSeq" id="WP_006501910.1">
    <property type="nucleotide sequence ID" value="NZ_BAGZ01000005.1"/>
</dbReference>
<evidence type="ECO:0000256" key="2">
    <source>
        <dbReference type="ARBA" id="ARBA00022723"/>
    </source>
</evidence>
<evidence type="ECO:0000256" key="5">
    <source>
        <dbReference type="ARBA" id="ARBA00022840"/>
    </source>
</evidence>
<comment type="function">
    <text evidence="7">Catalyzes the covalent attachment of the prokaryotic ubiquitin-like protein modifier Pup to the proteasomal substrate proteins, thereby targeting them for proteasomal degradation. This tagging system is termed pupylation. The ligation reaction involves the side-chain carboxylate of the C-terminal glutamate of Pup and the side-chain amino group of a substrate lysine.</text>
</comment>
<dbReference type="GO" id="GO:0005524">
    <property type="term" value="F:ATP binding"/>
    <property type="evidence" value="ECO:0007669"/>
    <property type="project" value="UniProtKB-UniRule"/>
</dbReference>
<accession>K6V4S3</accession>
<dbReference type="UniPathway" id="UPA00998"/>
<evidence type="ECO:0000256" key="1">
    <source>
        <dbReference type="ARBA" id="ARBA00022598"/>
    </source>
</evidence>
<dbReference type="AlphaFoldDB" id="K6V4S3"/>
<feature type="binding site" evidence="7">
    <location>
        <position position="420"/>
    </location>
    <ligand>
        <name>ATP</name>
        <dbReference type="ChEBI" id="CHEBI:30616"/>
    </ligand>
</feature>
<dbReference type="HAMAP" id="MF_02111">
    <property type="entry name" value="Pup_ligase"/>
    <property type="match status" value="1"/>
</dbReference>
<dbReference type="GO" id="GO:0010498">
    <property type="term" value="P:proteasomal protein catabolic process"/>
    <property type="evidence" value="ECO:0007669"/>
    <property type="project" value="UniProtKB-UniRule"/>
</dbReference>
<keyword evidence="3 7" id="KW-0547">Nucleotide-binding</keyword>
<comment type="pathway">
    <text evidence="7">Protein degradation; proteasomal Pup-dependent pathway.</text>
</comment>
<dbReference type="UniPathway" id="UPA00997"/>
<dbReference type="Proteomes" id="UP000008495">
    <property type="component" value="Unassembled WGS sequence"/>
</dbReference>